<proteinExistence type="predicted"/>
<name>A0A165BE06_EXIGL</name>
<sequence length="168" mass="18719">MRERGARTEEPFAHDSRKAARFVHDSRIVRASFVARLLSTTTDHIEAVDAHGRMRRGGLSDYHSISPTQAILGHLPDHAFAHLTTLRLPESQWLENAMPNAPLLRDVTISLNLGIPPALRTGIFFLKLGEDAIQWEVPSLRSLTLVPPPAWALRTRALVSAHNIALFI</sequence>
<evidence type="ECO:0000313" key="1">
    <source>
        <dbReference type="EMBL" id="KZV80426.1"/>
    </source>
</evidence>
<reference evidence="1 2" key="1">
    <citation type="journal article" date="2016" name="Mol. Biol. Evol.">
        <title>Comparative Genomics of Early-Diverging Mushroom-Forming Fungi Provides Insights into the Origins of Lignocellulose Decay Capabilities.</title>
        <authorList>
            <person name="Nagy L.G."/>
            <person name="Riley R."/>
            <person name="Tritt A."/>
            <person name="Adam C."/>
            <person name="Daum C."/>
            <person name="Floudas D."/>
            <person name="Sun H."/>
            <person name="Yadav J.S."/>
            <person name="Pangilinan J."/>
            <person name="Larsson K.H."/>
            <person name="Matsuura K."/>
            <person name="Barry K."/>
            <person name="Labutti K."/>
            <person name="Kuo R."/>
            <person name="Ohm R.A."/>
            <person name="Bhattacharya S.S."/>
            <person name="Shirouzu T."/>
            <person name="Yoshinaga Y."/>
            <person name="Martin F.M."/>
            <person name="Grigoriev I.V."/>
            <person name="Hibbett D.S."/>
        </authorList>
    </citation>
    <scope>NUCLEOTIDE SEQUENCE [LARGE SCALE GENOMIC DNA]</scope>
    <source>
        <strain evidence="1 2">HHB12029</strain>
    </source>
</reference>
<dbReference type="InParanoid" id="A0A165BE06"/>
<dbReference type="EMBL" id="KV426483">
    <property type="protein sequence ID" value="KZV80426.1"/>
    <property type="molecule type" value="Genomic_DNA"/>
</dbReference>
<accession>A0A165BE06</accession>
<organism evidence="1 2">
    <name type="scientific">Exidia glandulosa HHB12029</name>
    <dbReference type="NCBI Taxonomy" id="1314781"/>
    <lineage>
        <taxon>Eukaryota</taxon>
        <taxon>Fungi</taxon>
        <taxon>Dikarya</taxon>
        <taxon>Basidiomycota</taxon>
        <taxon>Agaricomycotina</taxon>
        <taxon>Agaricomycetes</taxon>
        <taxon>Auriculariales</taxon>
        <taxon>Exidiaceae</taxon>
        <taxon>Exidia</taxon>
    </lineage>
</organism>
<dbReference type="Proteomes" id="UP000077266">
    <property type="component" value="Unassembled WGS sequence"/>
</dbReference>
<evidence type="ECO:0000313" key="2">
    <source>
        <dbReference type="Proteomes" id="UP000077266"/>
    </source>
</evidence>
<keyword evidence="2" id="KW-1185">Reference proteome</keyword>
<gene>
    <name evidence="1" type="ORF">EXIGLDRAFT_780976</name>
</gene>
<protein>
    <submittedName>
        <fullName evidence="1">Uncharacterized protein</fullName>
    </submittedName>
</protein>
<dbReference type="AlphaFoldDB" id="A0A165BE06"/>